<keyword evidence="1" id="KW-0812">Transmembrane</keyword>
<gene>
    <name evidence="3" type="ORF">E4650_09385</name>
    <name evidence="2" type="ORF">SAMN04488588_1921</name>
</gene>
<evidence type="ECO:0000313" key="4">
    <source>
        <dbReference type="Proteomes" id="UP000199322"/>
    </source>
</evidence>
<evidence type="ECO:0000313" key="3">
    <source>
        <dbReference type="EMBL" id="TGG86849.1"/>
    </source>
</evidence>
<dbReference type="RefSeq" id="WP_091405332.1">
    <property type="nucleotide sequence ID" value="NZ_FMYV01000009.1"/>
</dbReference>
<keyword evidence="1" id="KW-0472">Membrane</keyword>
<feature type="transmembrane region" description="Helical" evidence="1">
    <location>
        <begin position="6"/>
        <end position="23"/>
    </location>
</feature>
<protein>
    <recommendedName>
        <fullName evidence="6">GOLD domain-containing protein</fullName>
    </recommendedName>
</protein>
<dbReference type="EMBL" id="FMYV01000009">
    <property type="protein sequence ID" value="SDC84364.1"/>
    <property type="molecule type" value="Genomic_DNA"/>
</dbReference>
<reference evidence="3 5" key="2">
    <citation type="submission" date="2019-04" db="EMBL/GenBank/DDBJ databases">
        <title>Draft genome sequence data and analysis of a Fermenting Bacterium, Geotoga petraea strain HO-Geo1, isolated from heavy-oil petroleum reservoir in Russia.</title>
        <authorList>
            <person name="Grouzdev D.S."/>
            <person name="Semenova E.M."/>
            <person name="Sokolova D.S."/>
            <person name="Tourova T.P."/>
            <person name="Poltaraus A.B."/>
            <person name="Nazina T.N."/>
        </authorList>
    </citation>
    <scope>NUCLEOTIDE SEQUENCE [LARGE SCALE GENOMIC DNA]</scope>
    <source>
        <strain evidence="3 5">HO-Geo1</strain>
    </source>
</reference>
<dbReference type="Proteomes" id="UP000297288">
    <property type="component" value="Unassembled WGS sequence"/>
</dbReference>
<evidence type="ECO:0000313" key="5">
    <source>
        <dbReference type="Proteomes" id="UP000297288"/>
    </source>
</evidence>
<name>A0A1G6PXH2_9BACT</name>
<keyword evidence="1" id="KW-1133">Transmembrane helix</keyword>
<keyword evidence="4" id="KW-1185">Reference proteome</keyword>
<dbReference type="Proteomes" id="UP000199322">
    <property type="component" value="Unassembled WGS sequence"/>
</dbReference>
<reference evidence="2 4" key="1">
    <citation type="submission" date="2016-10" db="EMBL/GenBank/DDBJ databases">
        <authorList>
            <person name="de Groot N.N."/>
        </authorList>
    </citation>
    <scope>NUCLEOTIDE SEQUENCE [LARGE SCALE GENOMIC DNA]</scope>
    <source>
        <strain evidence="2 4">WG14</strain>
    </source>
</reference>
<dbReference type="EMBL" id="SRME01000007">
    <property type="protein sequence ID" value="TGG86849.1"/>
    <property type="molecule type" value="Genomic_DNA"/>
</dbReference>
<sequence>MKKKLLWIILLIFIGFIVIYGFYNNISFRLNSRKIYGEKAELNIALGPNFWGEVKKEYEFSLDGEAVVEISVSSGILSKETEVKLMKDNEEMLYNDRFINEYKGKISFELTEGDYNLEVIYYKGIFNHLVFSFDIKGLEFTDD</sequence>
<accession>A0A1G6PXH2</accession>
<evidence type="ECO:0000256" key="1">
    <source>
        <dbReference type="SAM" id="Phobius"/>
    </source>
</evidence>
<evidence type="ECO:0000313" key="2">
    <source>
        <dbReference type="EMBL" id="SDC84364.1"/>
    </source>
</evidence>
<proteinExistence type="predicted"/>
<dbReference type="STRING" id="28234.SAMN04488588_1921"/>
<dbReference type="AlphaFoldDB" id="A0A1G6PXH2"/>
<evidence type="ECO:0008006" key="6">
    <source>
        <dbReference type="Google" id="ProtNLM"/>
    </source>
</evidence>
<organism evidence="2 4">
    <name type="scientific">Geotoga petraea</name>
    <dbReference type="NCBI Taxonomy" id="28234"/>
    <lineage>
        <taxon>Bacteria</taxon>
        <taxon>Thermotogati</taxon>
        <taxon>Thermotogota</taxon>
        <taxon>Thermotogae</taxon>
        <taxon>Petrotogales</taxon>
        <taxon>Petrotogaceae</taxon>
        <taxon>Geotoga</taxon>
    </lineage>
</organism>